<accession>A0ABQ5UNY6</accession>
<sequence length="270" mass="29257">MRSEFRTLDIVKYLALAMILSALPISLVLIGVLPSGAIQLGALSPSIAAFVFAFANGGKDALYSLLKRGIAWRAPTHIWFFALFFLLIPAIVSVYLTGLITGNAFSLESLPPLVSVIPMIVVLTILAGFGEEYGWRGYLMPKLMNGHNAVVASLIVGLAWGVWHMPLFFTPGSVQQEWAAQAGMFSAIAGYTLFCIVWSVQYAWIYVHSKGSVLLAAIFHGAGNAWIGGYIDVYRGDVTGVFVFTVVMAVCSLLLYLAFGRHLGGRKDQS</sequence>
<feature type="transmembrane region" description="Helical" evidence="1">
    <location>
        <begin position="239"/>
        <end position="259"/>
    </location>
</feature>
<feature type="transmembrane region" description="Helical" evidence="1">
    <location>
        <begin position="38"/>
        <end position="57"/>
    </location>
</feature>
<reference evidence="3" key="1">
    <citation type="journal article" date="2014" name="Int. J. Syst. Evol. Microbiol.">
        <title>Complete genome of a new Firmicutes species belonging to the dominant human colonic microbiota ('Ruminococcus bicirculans') reveals two chromosomes and a selective capacity to utilize plant glucans.</title>
        <authorList>
            <consortium name="NISC Comparative Sequencing Program"/>
            <person name="Wegmann U."/>
            <person name="Louis P."/>
            <person name="Goesmann A."/>
            <person name="Henrissat B."/>
            <person name="Duncan S.H."/>
            <person name="Flint H.J."/>
        </authorList>
    </citation>
    <scope>NUCLEOTIDE SEQUENCE</scope>
    <source>
        <strain evidence="3">NBRC 107169</strain>
    </source>
</reference>
<name>A0ABQ5UNY6_9HYPH</name>
<protein>
    <submittedName>
        <fullName evidence="3">CPBP family intramembrane metalloprotease</fullName>
    </submittedName>
</protein>
<keyword evidence="1" id="KW-1133">Transmembrane helix</keyword>
<feature type="transmembrane region" description="Helical" evidence="1">
    <location>
        <begin position="12"/>
        <end position="32"/>
    </location>
</feature>
<dbReference type="Pfam" id="PF02517">
    <property type="entry name" value="Rce1-like"/>
    <property type="match status" value="1"/>
</dbReference>
<feature type="transmembrane region" description="Helical" evidence="1">
    <location>
        <begin position="110"/>
        <end position="129"/>
    </location>
</feature>
<dbReference type="InterPro" id="IPR003675">
    <property type="entry name" value="Rce1/LyrA-like_dom"/>
</dbReference>
<feature type="transmembrane region" description="Helical" evidence="1">
    <location>
        <begin position="78"/>
        <end position="98"/>
    </location>
</feature>
<keyword evidence="1" id="KW-0472">Membrane</keyword>
<evidence type="ECO:0000259" key="2">
    <source>
        <dbReference type="Pfam" id="PF02517"/>
    </source>
</evidence>
<proteinExistence type="predicted"/>
<gene>
    <name evidence="3" type="ORF">GCM10007879_12550</name>
</gene>
<organism evidence="3 4">
    <name type="scientific">Maritalea porphyrae</name>
    <dbReference type="NCBI Taxonomy" id="880732"/>
    <lineage>
        <taxon>Bacteria</taxon>
        <taxon>Pseudomonadati</taxon>
        <taxon>Pseudomonadota</taxon>
        <taxon>Alphaproteobacteria</taxon>
        <taxon>Hyphomicrobiales</taxon>
        <taxon>Devosiaceae</taxon>
        <taxon>Maritalea</taxon>
    </lineage>
</organism>
<reference evidence="3" key="2">
    <citation type="submission" date="2023-01" db="EMBL/GenBank/DDBJ databases">
        <title>Draft genome sequence of Maritalea porphyrae strain NBRC 107169.</title>
        <authorList>
            <person name="Sun Q."/>
            <person name="Mori K."/>
        </authorList>
    </citation>
    <scope>NUCLEOTIDE SEQUENCE</scope>
    <source>
        <strain evidence="3">NBRC 107169</strain>
    </source>
</reference>
<comment type="caution">
    <text evidence="3">The sequence shown here is derived from an EMBL/GenBank/DDBJ whole genome shotgun (WGS) entry which is preliminary data.</text>
</comment>
<dbReference type="RefSeq" id="WP_284362849.1">
    <property type="nucleotide sequence ID" value="NZ_BSNI01000002.1"/>
</dbReference>
<dbReference type="Proteomes" id="UP001161405">
    <property type="component" value="Unassembled WGS sequence"/>
</dbReference>
<feature type="transmembrane region" description="Helical" evidence="1">
    <location>
        <begin position="178"/>
        <end position="200"/>
    </location>
</feature>
<feature type="domain" description="CAAX prenyl protease 2/Lysostaphin resistance protein A-like" evidence="2">
    <location>
        <begin position="115"/>
        <end position="225"/>
    </location>
</feature>
<dbReference type="PANTHER" id="PTHR35797:SF1">
    <property type="entry name" value="PROTEASE"/>
    <property type="match status" value="1"/>
</dbReference>
<keyword evidence="1" id="KW-0812">Transmembrane</keyword>
<evidence type="ECO:0000256" key="1">
    <source>
        <dbReference type="SAM" id="Phobius"/>
    </source>
</evidence>
<evidence type="ECO:0000313" key="4">
    <source>
        <dbReference type="Proteomes" id="UP001161405"/>
    </source>
</evidence>
<keyword evidence="4" id="KW-1185">Reference proteome</keyword>
<feature type="transmembrane region" description="Helical" evidence="1">
    <location>
        <begin position="212"/>
        <end position="233"/>
    </location>
</feature>
<evidence type="ECO:0000313" key="3">
    <source>
        <dbReference type="EMBL" id="GLQ17006.1"/>
    </source>
</evidence>
<feature type="transmembrane region" description="Helical" evidence="1">
    <location>
        <begin position="149"/>
        <end position="166"/>
    </location>
</feature>
<keyword evidence="3" id="KW-0482">Metalloprotease</keyword>
<dbReference type="PANTHER" id="PTHR35797">
    <property type="entry name" value="PROTEASE-RELATED"/>
    <property type="match status" value="1"/>
</dbReference>
<dbReference type="InterPro" id="IPR042150">
    <property type="entry name" value="MmRce1-like"/>
</dbReference>
<dbReference type="GO" id="GO:0008237">
    <property type="term" value="F:metallopeptidase activity"/>
    <property type="evidence" value="ECO:0007669"/>
    <property type="project" value="UniProtKB-KW"/>
</dbReference>
<keyword evidence="3" id="KW-0645">Protease</keyword>
<dbReference type="EMBL" id="BSNI01000002">
    <property type="protein sequence ID" value="GLQ17006.1"/>
    <property type="molecule type" value="Genomic_DNA"/>
</dbReference>
<keyword evidence="3" id="KW-0378">Hydrolase</keyword>